<feature type="compositionally biased region" description="Low complexity" evidence="1">
    <location>
        <begin position="52"/>
        <end position="61"/>
    </location>
</feature>
<comment type="caution">
    <text evidence="2">The sequence shown here is derived from an EMBL/GenBank/DDBJ whole genome shotgun (WGS) entry which is preliminary data.</text>
</comment>
<gene>
    <name evidence="2" type="ORF">CC117_18685</name>
</gene>
<dbReference type="SUPFAM" id="SSF48452">
    <property type="entry name" value="TPR-like"/>
    <property type="match status" value="1"/>
</dbReference>
<proteinExistence type="predicted"/>
<accession>A0A1S1QR78</accession>
<keyword evidence="3" id="KW-1185">Reference proteome</keyword>
<feature type="compositionally biased region" description="Basic and acidic residues" evidence="1">
    <location>
        <begin position="424"/>
        <end position="439"/>
    </location>
</feature>
<dbReference type="InterPro" id="IPR027417">
    <property type="entry name" value="P-loop_NTPase"/>
</dbReference>
<dbReference type="InterPro" id="IPR011990">
    <property type="entry name" value="TPR-like_helical_dom_sf"/>
</dbReference>
<dbReference type="InterPro" id="IPR053137">
    <property type="entry name" value="NLR-like"/>
</dbReference>
<dbReference type="OrthoDB" id="3542917at2"/>
<feature type="region of interest" description="Disordered" evidence="1">
    <location>
        <begin position="424"/>
        <end position="444"/>
    </location>
</feature>
<organism evidence="2 3">
    <name type="scientific">Parafrankia colletiae</name>
    <dbReference type="NCBI Taxonomy" id="573497"/>
    <lineage>
        <taxon>Bacteria</taxon>
        <taxon>Bacillati</taxon>
        <taxon>Actinomycetota</taxon>
        <taxon>Actinomycetes</taxon>
        <taxon>Frankiales</taxon>
        <taxon>Frankiaceae</taxon>
        <taxon>Parafrankia</taxon>
    </lineage>
</organism>
<name>A0A1S1QR78_9ACTN</name>
<dbReference type="Gene3D" id="3.40.50.300">
    <property type="entry name" value="P-loop containing nucleotide triphosphate hydrolases"/>
    <property type="match status" value="1"/>
</dbReference>
<dbReference type="PANTHER" id="PTHR46082">
    <property type="entry name" value="ATP/GTP-BINDING PROTEIN-RELATED"/>
    <property type="match status" value="1"/>
</dbReference>
<reference evidence="3" key="1">
    <citation type="submission" date="2016-07" db="EMBL/GenBank/DDBJ databases">
        <title>Sequence Frankia sp. strain CcI1.17.</title>
        <authorList>
            <person name="Ghodhbane-Gtari F."/>
            <person name="Swanson E."/>
            <person name="Gueddou A."/>
            <person name="Morris K."/>
            <person name="Hezbri K."/>
            <person name="Ktari A."/>
            <person name="Nouioui I."/>
            <person name="Abebe-Akele F."/>
            <person name="Simpson S."/>
            <person name="Thomas K."/>
            <person name="Gtari M."/>
            <person name="Tisa L.S."/>
            <person name="Hurst S."/>
        </authorList>
    </citation>
    <scope>NUCLEOTIDE SEQUENCE [LARGE SCALE GENOMIC DNA]</scope>
    <source>
        <strain evidence="3">Cc1.17</strain>
    </source>
</reference>
<dbReference type="AlphaFoldDB" id="A0A1S1QR78"/>
<dbReference type="Gene3D" id="1.25.40.10">
    <property type="entry name" value="Tetratricopeptide repeat domain"/>
    <property type="match status" value="1"/>
</dbReference>
<evidence type="ECO:0008006" key="4">
    <source>
        <dbReference type="Google" id="ProtNLM"/>
    </source>
</evidence>
<evidence type="ECO:0000313" key="2">
    <source>
        <dbReference type="EMBL" id="OHV36207.1"/>
    </source>
</evidence>
<dbReference type="SUPFAM" id="SSF52540">
    <property type="entry name" value="P-loop containing nucleoside triphosphate hydrolases"/>
    <property type="match status" value="1"/>
</dbReference>
<sequence>MSRTRSEPAGGAGAAACPDRPRVWNVPCPALPVVSREDLLDRLHRVLRPADGAGRRPAAAGSERWPPVAGSERRDPAGRAGARGVVLVLVPAQGRGGVGRAHLAAAYAHRHAGSYGLVWWVDARTPAGAESCLLDLAAVVAPPAAGPRAAVLRRLWAELGQRSDWLLIYDNVASPRDLGLAAPPDTGQVIMITAGPGAARLASGVLPVDVFSRAESVQLLHRCDERITAADADLLAAALGDHPLAVTQAGRFLAATGMSVPAYLRLLTQHPGWSEPDDGDGPAPAPESERRLAAVVSTSRDALAAGSPTGARLLDGLAFLAAAPLPLTTSARELVRFGLAEACGGAVRMHPLVQELLRAGMSRERRAAALCQARHLVAALGTGNSGDRTDAVGGAGEDAADPPLLAVLEQHLRTLAGLADRHVGSRHASSRDVGSRDVDLDPPSDQDEAAFRAVTLRVARYLWTSGRHGSGRQLVRRERLRWVERLGPDHRDVLAAAELEASILADGCDDPAAARELLADVHRRRVLTSGERHRDTLRTASALARVCGELGDETESARLFEGTLGHQRALFGADDRDALRSADGLGEVLVRLGEYEPARDLLGDTWSRRERMAGAGDADTWWTAAVLGVALRGLGQARQARVLHERVLTAARERLGDEHPLTLYAVLHLALDLAALEETDAGRDLFTEVIGWDVFGWSGDRWSGDLPPGPQASVIRWAGRHRADITALWAGG</sequence>
<feature type="region of interest" description="Disordered" evidence="1">
    <location>
        <begin position="52"/>
        <end position="77"/>
    </location>
</feature>
<protein>
    <recommendedName>
        <fullName evidence="4">Tetratricopeptide repeat protein</fullName>
    </recommendedName>
</protein>
<dbReference type="RefSeq" id="WP_071085160.1">
    <property type="nucleotide sequence ID" value="NZ_MBLM01000118.1"/>
</dbReference>
<dbReference type="EMBL" id="MBLM01000118">
    <property type="protein sequence ID" value="OHV36207.1"/>
    <property type="molecule type" value="Genomic_DNA"/>
</dbReference>
<dbReference type="Pfam" id="PF13424">
    <property type="entry name" value="TPR_12"/>
    <property type="match status" value="1"/>
</dbReference>
<dbReference type="Proteomes" id="UP000179627">
    <property type="component" value="Unassembled WGS sequence"/>
</dbReference>
<evidence type="ECO:0000313" key="3">
    <source>
        <dbReference type="Proteomes" id="UP000179627"/>
    </source>
</evidence>
<dbReference type="PANTHER" id="PTHR46082:SF6">
    <property type="entry name" value="AAA+ ATPASE DOMAIN-CONTAINING PROTEIN-RELATED"/>
    <property type="match status" value="1"/>
</dbReference>
<evidence type="ECO:0000256" key="1">
    <source>
        <dbReference type="SAM" id="MobiDB-lite"/>
    </source>
</evidence>
<dbReference type="Pfam" id="PF13374">
    <property type="entry name" value="TPR_10"/>
    <property type="match status" value="1"/>
</dbReference>